<dbReference type="EMBL" id="OKRB01000093">
    <property type="protein sequence ID" value="SPE22764.1"/>
    <property type="molecule type" value="Genomic_DNA"/>
</dbReference>
<dbReference type="OrthoDB" id="9830175at2"/>
<evidence type="ECO:0000313" key="3">
    <source>
        <dbReference type="Proteomes" id="UP000239735"/>
    </source>
</evidence>
<evidence type="ECO:0000313" key="2">
    <source>
        <dbReference type="EMBL" id="SPE22764.1"/>
    </source>
</evidence>
<feature type="coiled-coil region" evidence="1">
    <location>
        <begin position="150"/>
        <end position="177"/>
    </location>
</feature>
<evidence type="ECO:0008006" key="4">
    <source>
        <dbReference type="Google" id="ProtNLM"/>
    </source>
</evidence>
<dbReference type="PROSITE" id="PS51257">
    <property type="entry name" value="PROKAR_LIPOPROTEIN"/>
    <property type="match status" value="1"/>
</dbReference>
<protein>
    <recommendedName>
        <fullName evidence="4">Lipoprotein</fullName>
    </recommendedName>
</protein>
<sequence>MQFWKKPATVPSLRGAGFFGLTALILITGCHRDISGSYLATDQNSVAWLQLVRTPDNHLTGQLAASIVKPDGTIEHSNVSVSGAVDGENVTLSGSGFLGLQSFILAGTLKGDTLTLTGAQPIPVTLKRATLTVYQQQIATLNTRSQAILKEGAAAEAAEAQQRATEAQERVQAETQQIAERIAAQAEQRTFELQEKFVSDIVSITGRMARFDSEADSNLDKFPNVEKSYEGITAKMQEYVERERQLTGNPNASAMRGQLSVAVSQGPLRTEEIHNPAVSLKSALDGNIKSLADQATYFEQQCRAGPNSSKFTPAEIQNIIAACQRLDSAVIPFRQKVNQLSAGLSHLEDIYRRERDSQQRLIQESQGLE</sequence>
<keyword evidence="1" id="KW-0175">Coiled coil</keyword>
<accession>A0A2N9LI00</accession>
<reference evidence="3" key="1">
    <citation type="submission" date="2018-02" db="EMBL/GenBank/DDBJ databases">
        <authorList>
            <person name="Hausmann B."/>
        </authorList>
    </citation>
    <scope>NUCLEOTIDE SEQUENCE [LARGE SCALE GENOMIC DNA]</scope>
    <source>
        <strain evidence="3">Peat soil MAG SbA5</strain>
    </source>
</reference>
<evidence type="ECO:0000256" key="1">
    <source>
        <dbReference type="SAM" id="Coils"/>
    </source>
</evidence>
<dbReference type="AlphaFoldDB" id="A0A2N9LI00"/>
<proteinExistence type="predicted"/>
<organism evidence="2 3">
    <name type="scientific">Candidatus Sulfuritelmatomonas gaucii</name>
    <dbReference type="NCBI Taxonomy" id="2043161"/>
    <lineage>
        <taxon>Bacteria</taxon>
        <taxon>Pseudomonadati</taxon>
        <taxon>Acidobacteriota</taxon>
        <taxon>Terriglobia</taxon>
        <taxon>Terriglobales</taxon>
        <taxon>Acidobacteriaceae</taxon>
        <taxon>Candidatus Sulfuritelmatomonas</taxon>
    </lineage>
</organism>
<name>A0A2N9LI00_9BACT</name>
<dbReference type="Proteomes" id="UP000239735">
    <property type="component" value="Unassembled WGS sequence"/>
</dbReference>
<gene>
    <name evidence="2" type="ORF">SBA5_360002</name>
</gene>